<dbReference type="OMA" id="PEAYCPG"/>
<accession>A0A1S4CU63</accession>
<feature type="active site" evidence="2">
    <location>
        <position position="85"/>
    </location>
</feature>
<proteinExistence type="inferred from homology"/>
<comment type="similarity">
    <text evidence="1">Belongs to the peptidase C13 family.</text>
</comment>
<dbReference type="PRINTS" id="PR00776">
    <property type="entry name" value="HEMOGLOBNASE"/>
</dbReference>
<dbReference type="PANTHER" id="PTHR12000:SF30">
    <property type="entry name" value="VACUOLAR-PROCESSING ENZYME-LIKE ISOFORM X1"/>
    <property type="match status" value="1"/>
</dbReference>
<dbReference type="GO" id="GO:0006624">
    <property type="term" value="P:vacuolar protein processing"/>
    <property type="evidence" value="ECO:0000318"/>
    <property type="project" value="GO_Central"/>
</dbReference>
<evidence type="ECO:0000256" key="2">
    <source>
        <dbReference type="PIRSR" id="PIRSR019663-1"/>
    </source>
</evidence>
<sequence length="289" mass="31712">MEVKTSSYSCTMIYNRENPRPGVIINNPYGHDVYKGVPKDYVLEDVNANNFYHVILGNKSAVVGGSGKVVNSGPNDHIFIYYPDHGGPGVVSMPSGEDVYVNNLVDVLKKKHASGTYDRLVFYLEACASGSMFDGLLPEGLDIYVMTASEPNEDSWATYCGEGTPDDPCLVECPPPEFQGVCLGDLYSVAWMEDRTAANITFGGYGSHVTEYGDIVVSFDRLSTYMGEASTNHSHAFVNAMSFSTSSKSVDQRTAELFYLFTKHQNAPEGSDEKFKAHARLTKAISQRL</sequence>
<dbReference type="RefSeq" id="XP_016504655.1">
    <property type="nucleotide sequence ID" value="XM_016649169.1"/>
</dbReference>
<evidence type="ECO:0000313" key="4">
    <source>
        <dbReference type="RefSeq" id="XP_016504655.1"/>
    </source>
</evidence>
<dbReference type="GO" id="GO:0004197">
    <property type="term" value="F:cysteine-type endopeptidase activity"/>
    <property type="evidence" value="ECO:0000318"/>
    <property type="project" value="GO_Central"/>
</dbReference>
<protein>
    <submittedName>
        <fullName evidence="3 4">Vacuolar-processing enzyme-like isoform X1</fullName>
    </submittedName>
</protein>
<dbReference type="PaxDb" id="4097-A0A1S4CU63"/>
<dbReference type="STRING" id="4097.A0A1S4CU63"/>
<organism evidence="3">
    <name type="scientific">Nicotiana tabacum</name>
    <name type="common">Common tobacco</name>
    <dbReference type="NCBI Taxonomy" id="4097"/>
    <lineage>
        <taxon>Eukaryota</taxon>
        <taxon>Viridiplantae</taxon>
        <taxon>Streptophyta</taxon>
        <taxon>Embryophyta</taxon>
        <taxon>Tracheophyta</taxon>
        <taxon>Spermatophyta</taxon>
        <taxon>Magnoliopsida</taxon>
        <taxon>eudicotyledons</taxon>
        <taxon>Gunneridae</taxon>
        <taxon>Pentapetalae</taxon>
        <taxon>asterids</taxon>
        <taxon>lamiids</taxon>
        <taxon>Solanales</taxon>
        <taxon>Solanaceae</taxon>
        <taxon>Nicotianoideae</taxon>
        <taxon>Nicotianeae</taxon>
        <taxon>Nicotiana</taxon>
    </lineage>
</organism>
<evidence type="ECO:0000313" key="3">
    <source>
        <dbReference type="RefSeq" id="XP_016504653.1"/>
    </source>
</evidence>
<dbReference type="PANTHER" id="PTHR12000">
    <property type="entry name" value="HEMOGLOBINASE FAMILY MEMBER"/>
    <property type="match status" value="1"/>
</dbReference>
<dbReference type="AlphaFoldDB" id="A0A1S4CU63"/>
<dbReference type="OrthoDB" id="192611at2759"/>
<dbReference type="Pfam" id="PF01650">
    <property type="entry name" value="Peptidase_C13"/>
    <property type="match status" value="1"/>
</dbReference>
<dbReference type="KEGG" id="nta:107822625"/>
<reference evidence="3 4" key="1">
    <citation type="submission" date="2025-04" db="UniProtKB">
        <authorList>
            <consortium name="RefSeq"/>
        </authorList>
    </citation>
    <scope>IDENTIFICATION</scope>
</reference>
<dbReference type="SMR" id="A0A1S4CU63"/>
<dbReference type="RefSeq" id="XP_016504653.1">
    <property type="nucleotide sequence ID" value="XM_016649167.1"/>
</dbReference>
<dbReference type="Gene3D" id="3.40.50.1460">
    <property type="match status" value="1"/>
</dbReference>
<evidence type="ECO:0000256" key="1">
    <source>
        <dbReference type="ARBA" id="ARBA00009941"/>
    </source>
</evidence>
<feature type="active site" description="Nucleophile" evidence="2">
    <location>
        <position position="127"/>
    </location>
</feature>
<dbReference type="InterPro" id="IPR001096">
    <property type="entry name" value="Peptidase_C13"/>
</dbReference>
<dbReference type="GO" id="GO:0005773">
    <property type="term" value="C:vacuole"/>
    <property type="evidence" value="ECO:0007669"/>
    <property type="project" value="GOC"/>
</dbReference>
<dbReference type="GO" id="GO:0051603">
    <property type="term" value="P:proteolysis involved in protein catabolic process"/>
    <property type="evidence" value="ECO:0000318"/>
    <property type="project" value="GO_Central"/>
</dbReference>
<dbReference type="PIRSF" id="PIRSF019663">
    <property type="entry name" value="Legumain"/>
    <property type="match status" value="1"/>
</dbReference>
<gene>
    <name evidence="3 4" type="primary">LOC107822625</name>
</gene>
<name>A0A1S4CU63_TOBAC</name>